<proteinExistence type="predicted"/>
<name>A0A9D1Y0I5_9FIRM</name>
<reference evidence="2" key="2">
    <citation type="submission" date="2021-04" db="EMBL/GenBank/DDBJ databases">
        <authorList>
            <person name="Gilroy R."/>
        </authorList>
    </citation>
    <scope>NUCLEOTIDE SEQUENCE</scope>
    <source>
        <strain evidence="2">ChiHecec2B26-7398</strain>
    </source>
</reference>
<dbReference type="PANTHER" id="PTHR33803">
    <property type="entry name" value="IS1478 TRANSPOSASE"/>
    <property type="match status" value="1"/>
</dbReference>
<evidence type="ECO:0000259" key="1">
    <source>
        <dbReference type="Pfam" id="PF05598"/>
    </source>
</evidence>
<evidence type="ECO:0000313" key="2">
    <source>
        <dbReference type="EMBL" id="HIX94933.1"/>
    </source>
</evidence>
<evidence type="ECO:0000313" key="3">
    <source>
        <dbReference type="Proteomes" id="UP000886751"/>
    </source>
</evidence>
<feature type="domain" description="Transposase InsH N-terminal" evidence="1">
    <location>
        <begin position="24"/>
        <end position="114"/>
    </location>
</feature>
<accession>A0A9D1Y0I5</accession>
<dbReference type="InterPro" id="IPR008490">
    <property type="entry name" value="Transposase_InsH_N"/>
</dbReference>
<reference evidence="2" key="1">
    <citation type="journal article" date="2021" name="PeerJ">
        <title>Extensive microbial diversity within the chicken gut microbiome revealed by metagenomics and culture.</title>
        <authorList>
            <person name="Gilroy R."/>
            <person name="Ravi A."/>
            <person name="Getino M."/>
            <person name="Pursley I."/>
            <person name="Horton D.L."/>
            <person name="Alikhan N.F."/>
            <person name="Baker D."/>
            <person name="Gharbi K."/>
            <person name="Hall N."/>
            <person name="Watson M."/>
            <person name="Adriaenssens E.M."/>
            <person name="Foster-Nyarko E."/>
            <person name="Jarju S."/>
            <person name="Secka A."/>
            <person name="Antonio M."/>
            <person name="Oren A."/>
            <person name="Chaudhuri R.R."/>
            <person name="La Ragione R."/>
            <person name="Hildebrand F."/>
            <person name="Pallen M.J."/>
        </authorList>
    </citation>
    <scope>NUCLEOTIDE SEQUENCE</scope>
    <source>
        <strain evidence="2">ChiHecec2B26-7398</strain>
    </source>
</reference>
<dbReference type="Proteomes" id="UP000886751">
    <property type="component" value="Unassembled WGS sequence"/>
</dbReference>
<sequence length="131" mass="15101">MYRTREKQMSVYDFLPPYHGELSGRNRWVQLADAIDWDGFEKAYSELFAPGGKVAIPARIALGCRIIQLHYGVSDREVVQLVRESPYLQYFLGLETFGDEMPFSARTVARFRTRIPDRAVRPAVKLLRSFG</sequence>
<gene>
    <name evidence="2" type="ORF">H9846_05705</name>
</gene>
<dbReference type="Pfam" id="PF05598">
    <property type="entry name" value="DUF772"/>
    <property type="match status" value="1"/>
</dbReference>
<comment type="caution">
    <text evidence="2">The sequence shown here is derived from an EMBL/GenBank/DDBJ whole genome shotgun (WGS) entry which is preliminary data.</text>
</comment>
<organism evidence="2 3">
    <name type="scientific">Candidatus Gemmiger excrementipullorum</name>
    <dbReference type="NCBI Taxonomy" id="2838610"/>
    <lineage>
        <taxon>Bacteria</taxon>
        <taxon>Bacillati</taxon>
        <taxon>Bacillota</taxon>
        <taxon>Clostridia</taxon>
        <taxon>Eubacteriales</taxon>
        <taxon>Gemmiger</taxon>
    </lineage>
</organism>
<dbReference type="EMBL" id="DXEI01000084">
    <property type="protein sequence ID" value="HIX94933.1"/>
    <property type="molecule type" value="Genomic_DNA"/>
</dbReference>
<protein>
    <submittedName>
        <fullName evidence="2">Transposase</fullName>
    </submittedName>
</protein>
<dbReference type="PANTHER" id="PTHR33803:SF3">
    <property type="entry name" value="BLL1974 PROTEIN"/>
    <property type="match status" value="1"/>
</dbReference>
<dbReference type="AlphaFoldDB" id="A0A9D1Y0I5"/>